<dbReference type="EMBL" id="CAJJDN010000012">
    <property type="protein sequence ID" value="CAD8058172.1"/>
    <property type="molecule type" value="Genomic_DNA"/>
</dbReference>
<organism evidence="1 2">
    <name type="scientific">Paramecium sonneborni</name>
    <dbReference type="NCBI Taxonomy" id="65129"/>
    <lineage>
        <taxon>Eukaryota</taxon>
        <taxon>Sar</taxon>
        <taxon>Alveolata</taxon>
        <taxon>Ciliophora</taxon>
        <taxon>Intramacronucleata</taxon>
        <taxon>Oligohymenophorea</taxon>
        <taxon>Peniculida</taxon>
        <taxon>Parameciidae</taxon>
        <taxon>Paramecium</taxon>
    </lineage>
</organism>
<dbReference type="AlphaFoldDB" id="A0A8S1KXN1"/>
<name>A0A8S1KXN1_9CILI</name>
<comment type="caution">
    <text evidence="1">The sequence shown here is derived from an EMBL/GenBank/DDBJ whole genome shotgun (WGS) entry which is preliminary data.</text>
</comment>
<keyword evidence="2" id="KW-1185">Reference proteome</keyword>
<dbReference type="OrthoDB" id="305911at2759"/>
<proteinExistence type="predicted"/>
<protein>
    <submittedName>
        <fullName evidence="1">Uncharacterized protein</fullName>
    </submittedName>
</protein>
<sequence length="149" mass="17523">MDDLLQQMDDNNSDTSIIDFDLVSDDEEIINDNVQPNQESQDQEEIPIQEEQVVEEKAQTVQIEQNYFELNYIQKQEEDNVISLPNKLKPKLIKRKQPRECNLLQGYQLLKSFGNQSLISYRTIQQKKDQALMKMTNFIISGVQKMKRL</sequence>
<reference evidence="1" key="1">
    <citation type="submission" date="2021-01" db="EMBL/GenBank/DDBJ databases">
        <authorList>
            <consortium name="Genoscope - CEA"/>
            <person name="William W."/>
        </authorList>
    </citation>
    <scope>NUCLEOTIDE SEQUENCE</scope>
</reference>
<accession>A0A8S1KXN1</accession>
<gene>
    <name evidence="1" type="ORF">PSON_ATCC_30995.1.T0120068</name>
</gene>
<dbReference type="Proteomes" id="UP000692954">
    <property type="component" value="Unassembled WGS sequence"/>
</dbReference>
<evidence type="ECO:0000313" key="2">
    <source>
        <dbReference type="Proteomes" id="UP000692954"/>
    </source>
</evidence>
<evidence type="ECO:0000313" key="1">
    <source>
        <dbReference type="EMBL" id="CAD8058172.1"/>
    </source>
</evidence>